<sequence>MYARTTTVRGDPRAVEDGVAFARSDLWPAIERMDGCIGMSMLADPETGRCVFTSAWANEDAMRASAGEIGELRRQAAEVLRAETVDIAEWEIAVLHRSRPAGDAACVRATWVDVPAGHVDEMVDAFRMTLLPRLEDLPGFCSVSLLVDRLGSRGVAAVTYEDRAALERTREQGTALREEFSRAMNSTITEVAEFDLAMAHLHVPEMA</sequence>
<proteinExistence type="predicted"/>
<dbReference type="Gene3D" id="3.30.70.100">
    <property type="match status" value="1"/>
</dbReference>
<gene>
    <name evidence="1" type="ORF">SAMN05660350_00615</name>
</gene>
<dbReference type="EMBL" id="FRDM01000002">
    <property type="protein sequence ID" value="SHN55742.1"/>
    <property type="molecule type" value="Genomic_DNA"/>
</dbReference>
<dbReference type="OrthoDB" id="5182530at2"/>
<protein>
    <submittedName>
        <fullName evidence="1">Uncharacterized protein</fullName>
    </submittedName>
</protein>
<dbReference type="InterPro" id="IPR011008">
    <property type="entry name" value="Dimeric_a/b-barrel"/>
</dbReference>
<dbReference type="RefSeq" id="WP_072913107.1">
    <property type="nucleotide sequence ID" value="NZ_FRDM01000002.1"/>
</dbReference>
<evidence type="ECO:0000313" key="2">
    <source>
        <dbReference type="Proteomes" id="UP000184428"/>
    </source>
</evidence>
<dbReference type="Proteomes" id="UP000184428">
    <property type="component" value="Unassembled WGS sequence"/>
</dbReference>
<organism evidence="1 2">
    <name type="scientific">Geodermatophilus obscurus</name>
    <dbReference type="NCBI Taxonomy" id="1861"/>
    <lineage>
        <taxon>Bacteria</taxon>
        <taxon>Bacillati</taxon>
        <taxon>Actinomycetota</taxon>
        <taxon>Actinomycetes</taxon>
        <taxon>Geodermatophilales</taxon>
        <taxon>Geodermatophilaceae</taxon>
        <taxon>Geodermatophilus</taxon>
    </lineage>
</organism>
<accession>A0A1M7SBX5</accession>
<reference evidence="1 2" key="1">
    <citation type="submission" date="2016-12" db="EMBL/GenBank/DDBJ databases">
        <authorList>
            <person name="Song W.-J."/>
            <person name="Kurnit D.M."/>
        </authorList>
    </citation>
    <scope>NUCLEOTIDE SEQUENCE [LARGE SCALE GENOMIC DNA]</scope>
    <source>
        <strain evidence="1 2">DSM 43162</strain>
    </source>
</reference>
<dbReference type="AlphaFoldDB" id="A0A1M7SBX5"/>
<name>A0A1M7SBX5_9ACTN</name>
<dbReference type="SUPFAM" id="SSF54909">
    <property type="entry name" value="Dimeric alpha+beta barrel"/>
    <property type="match status" value="2"/>
</dbReference>
<evidence type="ECO:0000313" key="1">
    <source>
        <dbReference type="EMBL" id="SHN55742.1"/>
    </source>
</evidence>